<dbReference type="Pfam" id="PF01607">
    <property type="entry name" value="CBM_14"/>
    <property type="match status" value="2"/>
</dbReference>
<dbReference type="PROSITE" id="PS50940">
    <property type="entry name" value="CHIT_BIND_II"/>
    <property type="match status" value="2"/>
</dbReference>
<dbReference type="GO" id="GO:0005576">
    <property type="term" value="C:extracellular region"/>
    <property type="evidence" value="ECO:0007669"/>
    <property type="project" value="InterPro"/>
</dbReference>
<evidence type="ECO:0000256" key="3">
    <source>
        <dbReference type="ARBA" id="ARBA00022737"/>
    </source>
</evidence>
<dbReference type="VEuPathDB" id="VectorBase:ASTEI08596"/>
<feature type="chain" id="PRO_5047514407" description="Chitin-binding type-2 domain-containing protein" evidence="6">
    <location>
        <begin position="25"/>
        <end position="214"/>
    </location>
</feature>
<evidence type="ECO:0000313" key="9">
    <source>
        <dbReference type="Proteomes" id="UP000076408"/>
    </source>
</evidence>
<keyword evidence="4" id="KW-1015">Disulfide bond</keyword>
<dbReference type="EnsemblMetazoa" id="ASTEI08596-RA">
    <property type="protein sequence ID" value="ASTEI08596-PA"/>
    <property type="gene ID" value="ASTEI08596"/>
</dbReference>
<dbReference type="InterPro" id="IPR051940">
    <property type="entry name" value="Chitin_bind-dev_reg"/>
</dbReference>
<dbReference type="PANTHER" id="PTHR23301:SF0">
    <property type="entry name" value="CHITIN-BINDING TYPE-2 DOMAIN-CONTAINING PROTEIN-RELATED"/>
    <property type="match status" value="1"/>
</dbReference>
<keyword evidence="3" id="KW-0677">Repeat</keyword>
<reference evidence="9" key="1">
    <citation type="journal article" date="2014" name="Genome Biol.">
        <title>Genome analysis of a major urban malaria vector mosquito, Anopheles stephensi.</title>
        <authorList>
            <person name="Jiang X."/>
            <person name="Peery A."/>
            <person name="Hall A.B."/>
            <person name="Sharma A."/>
            <person name="Chen X.G."/>
            <person name="Waterhouse R.M."/>
            <person name="Komissarov A."/>
            <person name="Riehle M.M."/>
            <person name="Shouche Y."/>
            <person name="Sharakhova M.V."/>
            <person name="Lawson D."/>
            <person name="Pakpour N."/>
            <person name="Arensburger P."/>
            <person name="Davidson V.L."/>
            <person name="Eiglmeier K."/>
            <person name="Emrich S."/>
            <person name="George P."/>
            <person name="Kennedy R.C."/>
            <person name="Mane S.P."/>
            <person name="Maslen G."/>
            <person name="Oringanje C."/>
            <person name="Qi Y."/>
            <person name="Settlage R."/>
            <person name="Tojo M."/>
            <person name="Tubio J.M."/>
            <person name="Unger M.F."/>
            <person name="Wang B."/>
            <person name="Vernick K.D."/>
            <person name="Ribeiro J.M."/>
            <person name="James A.A."/>
            <person name="Michel K."/>
            <person name="Riehle M.A."/>
            <person name="Luckhart S."/>
            <person name="Sharakhov I.V."/>
            <person name="Tu Z."/>
        </authorList>
    </citation>
    <scope>NUCLEOTIDE SEQUENCE [LARGE SCALE GENOMIC DNA]</scope>
    <source>
        <strain evidence="9">Indian</strain>
    </source>
</reference>
<dbReference type="Gene3D" id="2.170.140.10">
    <property type="entry name" value="Chitin binding domain"/>
    <property type="match status" value="2"/>
</dbReference>
<dbReference type="InterPro" id="IPR002557">
    <property type="entry name" value="Chitin-bd_dom"/>
</dbReference>
<feature type="signal peptide" evidence="6">
    <location>
        <begin position="1"/>
        <end position="24"/>
    </location>
</feature>
<name>A0A182YJG0_ANOST</name>
<evidence type="ECO:0000256" key="6">
    <source>
        <dbReference type="SAM" id="SignalP"/>
    </source>
</evidence>
<dbReference type="AlphaFoldDB" id="A0A182YJG0"/>
<feature type="domain" description="Chitin-binding type-2" evidence="7">
    <location>
        <begin position="104"/>
        <end position="166"/>
    </location>
</feature>
<proteinExistence type="predicted"/>
<dbReference type="SMART" id="SM00494">
    <property type="entry name" value="ChtBD2"/>
    <property type="match status" value="2"/>
</dbReference>
<keyword evidence="1" id="KW-0147">Chitin-binding</keyword>
<evidence type="ECO:0000256" key="4">
    <source>
        <dbReference type="ARBA" id="ARBA00023157"/>
    </source>
</evidence>
<accession>A0A182YJG0</accession>
<keyword evidence="5" id="KW-0325">Glycoprotein</keyword>
<keyword evidence="2 6" id="KW-0732">Signal</keyword>
<dbReference type="SUPFAM" id="SSF57625">
    <property type="entry name" value="Invertebrate chitin-binding proteins"/>
    <property type="match status" value="2"/>
</dbReference>
<reference evidence="8" key="2">
    <citation type="submission" date="2020-05" db="UniProtKB">
        <authorList>
            <consortium name="EnsemblMetazoa"/>
        </authorList>
    </citation>
    <scope>IDENTIFICATION</scope>
    <source>
        <strain evidence="8">Indian</strain>
    </source>
</reference>
<evidence type="ECO:0000256" key="5">
    <source>
        <dbReference type="ARBA" id="ARBA00023180"/>
    </source>
</evidence>
<dbReference type="VEuPathDB" id="VectorBase:ASTE010403"/>
<organism evidence="8 9">
    <name type="scientific">Anopheles stephensi</name>
    <name type="common">Indo-Pakistan malaria mosquito</name>
    <dbReference type="NCBI Taxonomy" id="30069"/>
    <lineage>
        <taxon>Eukaryota</taxon>
        <taxon>Metazoa</taxon>
        <taxon>Ecdysozoa</taxon>
        <taxon>Arthropoda</taxon>
        <taxon>Hexapoda</taxon>
        <taxon>Insecta</taxon>
        <taxon>Pterygota</taxon>
        <taxon>Neoptera</taxon>
        <taxon>Endopterygota</taxon>
        <taxon>Diptera</taxon>
        <taxon>Nematocera</taxon>
        <taxon>Culicoidea</taxon>
        <taxon>Culicidae</taxon>
        <taxon>Anophelinae</taxon>
        <taxon>Anopheles</taxon>
    </lineage>
</organism>
<protein>
    <recommendedName>
        <fullName evidence="7">Chitin-binding type-2 domain-containing protein</fullName>
    </recommendedName>
</protein>
<dbReference type="OMA" id="HESCQCD"/>
<dbReference type="Proteomes" id="UP000076408">
    <property type="component" value="Unassembled WGS sequence"/>
</dbReference>
<dbReference type="InterPro" id="IPR036508">
    <property type="entry name" value="Chitin-bd_dom_sf"/>
</dbReference>
<keyword evidence="9" id="KW-1185">Reference proteome</keyword>
<evidence type="ECO:0000256" key="2">
    <source>
        <dbReference type="ARBA" id="ARBA00022729"/>
    </source>
</evidence>
<evidence type="ECO:0000259" key="7">
    <source>
        <dbReference type="PROSITE" id="PS50940"/>
    </source>
</evidence>
<dbReference type="PANTHER" id="PTHR23301">
    <property type="entry name" value="CHITIN BINDING PERITROPHIN-A"/>
    <property type="match status" value="1"/>
</dbReference>
<evidence type="ECO:0000256" key="1">
    <source>
        <dbReference type="ARBA" id="ARBA00022669"/>
    </source>
</evidence>
<sequence length="214" mass="23470">MCYSATGEMVIVLAVCLLVNFVAGFTEEVSPCLSDKPHLPHPTDCSRYLTCIGTKAIEQRCPRGSEWDTVESTCIVPEVSQCIRKESLALVPGPGPVSKCPPKLTRCPVHANPTEEVIFIPHSDCHKFYACVLTVPVELSCPKRLYWNHESCQCDYEHAPSTDCVVEKPKPTVGRPVFSRVRRSGEEGELQSGATIRGVSSVLVLVVTVVLNMN</sequence>
<dbReference type="STRING" id="30069.A0A182YJG0"/>
<dbReference type="GO" id="GO:0008061">
    <property type="term" value="F:chitin binding"/>
    <property type="evidence" value="ECO:0007669"/>
    <property type="project" value="UniProtKB-KW"/>
</dbReference>
<evidence type="ECO:0000313" key="8">
    <source>
        <dbReference type="EnsemblMetazoa" id="ASTEI08596-PA"/>
    </source>
</evidence>
<feature type="domain" description="Chitin-binding type-2" evidence="7">
    <location>
        <begin position="29"/>
        <end position="84"/>
    </location>
</feature>
<dbReference type="VEuPathDB" id="VectorBase:ASTEI20_033940"/>